<gene>
    <name evidence="12" type="primary">DIA4</name>
    <name evidence="12" type="ORF">OHC33_004775</name>
</gene>
<feature type="domain" description="Aminoacyl-transfer RNA synthetases class-II family profile" evidence="11">
    <location>
        <begin position="214"/>
        <end position="477"/>
    </location>
</feature>
<proteinExistence type="predicted"/>
<keyword evidence="13" id="KW-1185">Reference proteome</keyword>
<dbReference type="PANTHER" id="PTHR11778">
    <property type="entry name" value="SERYL-TRNA SYNTHETASE"/>
    <property type="match status" value="1"/>
</dbReference>
<dbReference type="PIRSF" id="PIRSF001529">
    <property type="entry name" value="Ser-tRNA-synth_IIa"/>
    <property type="match status" value="1"/>
</dbReference>
<keyword evidence="2 12" id="KW-0436">Ligase</keyword>
<comment type="caution">
    <text evidence="12">The sequence shown here is derived from an EMBL/GenBank/DDBJ whole genome shotgun (WGS) entry which is preliminary data.</text>
</comment>
<dbReference type="GO" id="GO:0004828">
    <property type="term" value="F:serine-tRNA ligase activity"/>
    <property type="evidence" value="ECO:0007669"/>
    <property type="project" value="UniProtKB-EC"/>
</dbReference>
<dbReference type="FunFam" id="3.30.930.10:FF:000069">
    <property type="entry name" value="Seryl-tRNA synthetase"/>
    <property type="match status" value="1"/>
</dbReference>
<evidence type="ECO:0000256" key="8">
    <source>
        <dbReference type="PIRSR" id="PIRSR001529-1"/>
    </source>
</evidence>
<evidence type="ECO:0000256" key="9">
    <source>
        <dbReference type="PIRSR" id="PIRSR001529-2"/>
    </source>
</evidence>
<dbReference type="EMBL" id="JAKLMC020000009">
    <property type="protein sequence ID" value="KAK5954202.1"/>
    <property type="molecule type" value="Genomic_DNA"/>
</dbReference>
<evidence type="ECO:0000313" key="13">
    <source>
        <dbReference type="Proteomes" id="UP001316803"/>
    </source>
</evidence>
<dbReference type="GO" id="GO:0005524">
    <property type="term" value="F:ATP binding"/>
    <property type="evidence" value="ECO:0007669"/>
    <property type="project" value="UniProtKB-KW"/>
</dbReference>
<dbReference type="InterPro" id="IPR002314">
    <property type="entry name" value="aa-tRNA-synt_IIb"/>
</dbReference>
<evidence type="ECO:0000256" key="2">
    <source>
        <dbReference type="ARBA" id="ARBA00022598"/>
    </source>
</evidence>
<evidence type="ECO:0000256" key="1">
    <source>
        <dbReference type="ARBA" id="ARBA00012840"/>
    </source>
</evidence>
<dbReference type="AlphaFoldDB" id="A0AAN8INI2"/>
<dbReference type="InterPro" id="IPR002317">
    <property type="entry name" value="Ser-tRNA-ligase_type_1"/>
</dbReference>
<accession>A0AAN8INI2</accession>
<evidence type="ECO:0000256" key="7">
    <source>
        <dbReference type="ARBA" id="ARBA00034892"/>
    </source>
</evidence>
<dbReference type="PROSITE" id="PS50862">
    <property type="entry name" value="AA_TRNA_LIGASE_II"/>
    <property type="match status" value="1"/>
</dbReference>
<evidence type="ECO:0000259" key="11">
    <source>
        <dbReference type="PROSITE" id="PS50862"/>
    </source>
</evidence>
<evidence type="ECO:0000256" key="6">
    <source>
        <dbReference type="ARBA" id="ARBA00031113"/>
    </source>
</evidence>
<dbReference type="InterPro" id="IPR045864">
    <property type="entry name" value="aa-tRNA-synth_II/BPL/LPL"/>
</dbReference>
<feature type="binding site" evidence="8">
    <location>
        <position position="335"/>
    </location>
    <ligand>
        <name>L-serine</name>
        <dbReference type="ChEBI" id="CHEBI:33384"/>
    </ligand>
</feature>
<feature type="binding site" evidence="9">
    <location>
        <begin position="415"/>
        <end position="418"/>
    </location>
    <ligand>
        <name>ATP</name>
        <dbReference type="ChEBI" id="CHEBI:30616"/>
    </ligand>
</feature>
<evidence type="ECO:0000313" key="12">
    <source>
        <dbReference type="EMBL" id="KAK5954202.1"/>
    </source>
</evidence>
<protein>
    <recommendedName>
        <fullName evidence="1">serine--tRNA ligase</fullName>
        <ecNumber evidence="1">6.1.1.11</ecNumber>
    </recommendedName>
    <alternativeName>
        <fullName evidence="6">Seryl-tRNA synthetase</fullName>
    </alternativeName>
    <alternativeName>
        <fullName evidence="7">Seryl-tRNA(Ser) synthetase</fullName>
    </alternativeName>
</protein>
<feature type="region of interest" description="Disordered" evidence="10">
    <location>
        <begin position="15"/>
        <end position="38"/>
    </location>
</feature>
<dbReference type="InterPro" id="IPR042103">
    <property type="entry name" value="SerRS_1_N_sf"/>
</dbReference>
<dbReference type="InterPro" id="IPR015866">
    <property type="entry name" value="Ser-tRNA-synth_1_N"/>
</dbReference>
<name>A0AAN8INI2_9EURO</name>
<feature type="site" description="Important for serine binding" evidence="8">
    <location>
        <position position="451"/>
    </location>
</feature>
<evidence type="ECO:0000256" key="3">
    <source>
        <dbReference type="ARBA" id="ARBA00022741"/>
    </source>
</evidence>
<dbReference type="Proteomes" id="UP001316803">
    <property type="component" value="Unassembled WGS sequence"/>
</dbReference>
<dbReference type="Pfam" id="PF00587">
    <property type="entry name" value="tRNA-synt_2b"/>
    <property type="match status" value="1"/>
</dbReference>
<dbReference type="InterPro" id="IPR010978">
    <property type="entry name" value="tRNA-bd_arm"/>
</dbReference>
<feature type="binding site" evidence="9">
    <location>
        <begin position="328"/>
        <end position="331"/>
    </location>
    <ligand>
        <name>ATP</name>
        <dbReference type="ChEBI" id="CHEBI:30616"/>
    </ligand>
</feature>
<dbReference type="Pfam" id="PF02403">
    <property type="entry name" value="Seryl_tRNA_N"/>
    <property type="match status" value="1"/>
</dbReference>
<reference evidence="12 13" key="1">
    <citation type="submission" date="2022-12" db="EMBL/GenBank/DDBJ databases">
        <title>Genomic features and morphological characterization of a novel Knufia sp. strain isolated from spacecraft assembly facility.</title>
        <authorList>
            <person name="Teixeira M."/>
            <person name="Chander A.M."/>
            <person name="Stajich J.E."/>
            <person name="Venkateswaran K."/>
        </authorList>
    </citation>
    <scope>NUCLEOTIDE SEQUENCE [LARGE SCALE GENOMIC DNA]</scope>
    <source>
        <strain evidence="12 13">FJI-L2-BK-P2</strain>
    </source>
</reference>
<dbReference type="InterPro" id="IPR006195">
    <property type="entry name" value="aa-tRNA-synth_II"/>
</dbReference>
<dbReference type="NCBIfam" id="TIGR00414">
    <property type="entry name" value="serS"/>
    <property type="match status" value="1"/>
</dbReference>
<keyword evidence="3" id="KW-0547">Nucleotide-binding</keyword>
<sequence length="493" mass="54269">MLSCSRRGVALSRQLTRNASSDAQVSHNARPATAPKQFPDLKSIRNNPELYSQNAVLRNYTRHKHSPQSIAALSQRISDINKDLVQPRRELKALEKKFGAARASKKDEEASVIYPAIQGLRKQVDDASLEQESASEEAANLALALPNLTSSQTPTNGVPKVLQYINYDPNSPPQPKAGADHSAIGQELGILDFSSASTTTGWGFYYFLDEAVQLEQALTQYASSVALRHGWKLVTPPSLVYSHIADSCGFQPRDANDEQQIWQIAQAERDIGKPKRSLAATAEIPLAALYADKAIHEDKLPLKMIGTSRCYRAEAGARGVDTKGLYRVHEFTKTEMFAWTNAPTGDDLTEEALTEHSTKVFDEMVSIQTEILSSLGLPCRVLEMPSNDLGASAFRKIDIEAFFPSRLSRDEGWGELTSVSICTDYQSRRLNTRIQDRAGSRTRFPHTINGTAMAVPRVMACILENGWQPEEGCVVIPGVLRPFMGGAEKIGPK</sequence>
<keyword evidence="5" id="KW-0030">Aminoacyl-tRNA synthetase</keyword>
<feature type="binding site" evidence="9">
    <location>
        <begin position="312"/>
        <end position="314"/>
    </location>
    <ligand>
        <name>ATP</name>
        <dbReference type="ChEBI" id="CHEBI:30616"/>
    </ligand>
</feature>
<feature type="binding site" evidence="8">
    <location>
        <position position="281"/>
    </location>
    <ligand>
        <name>L-serine</name>
        <dbReference type="ChEBI" id="CHEBI:33384"/>
    </ligand>
</feature>
<evidence type="ECO:0000256" key="4">
    <source>
        <dbReference type="ARBA" id="ARBA00022840"/>
    </source>
</evidence>
<dbReference type="GO" id="GO:0006434">
    <property type="term" value="P:seryl-tRNA aminoacylation"/>
    <property type="evidence" value="ECO:0007669"/>
    <property type="project" value="InterPro"/>
</dbReference>
<dbReference type="PRINTS" id="PR00981">
    <property type="entry name" value="TRNASYNTHSER"/>
</dbReference>
<keyword evidence="4 9" id="KW-0067">ATP-binding</keyword>
<organism evidence="12 13">
    <name type="scientific">Knufia fluminis</name>
    <dbReference type="NCBI Taxonomy" id="191047"/>
    <lineage>
        <taxon>Eukaryota</taxon>
        <taxon>Fungi</taxon>
        <taxon>Dikarya</taxon>
        <taxon>Ascomycota</taxon>
        <taxon>Pezizomycotina</taxon>
        <taxon>Eurotiomycetes</taxon>
        <taxon>Chaetothyriomycetidae</taxon>
        <taxon>Chaetothyriales</taxon>
        <taxon>Trichomeriaceae</taxon>
        <taxon>Knufia</taxon>
    </lineage>
</organism>
<dbReference type="Gene3D" id="1.10.287.40">
    <property type="entry name" value="Serine-tRNA synthetase, tRNA binding domain"/>
    <property type="match status" value="1"/>
</dbReference>
<feature type="binding site" evidence="8">
    <location>
        <position position="312"/>
    </location>
    <ligand>
        <name>L-serine</name>
        <dbReference type="ChEBI" id="CHEBI:33384"/>
    </ligand>
</feature>
<evidence type="ECO:0000256" key="10">
    <source>
        <dbReference type="SAM" id="MobiDB-lite"/>
    </source>
</evidence>
<dbReference type="SUPFAM" id="SSF46589">
    <property type="entry name" value="tRNA-binding arm"/>
    <property type="match status" value="1"/>
</dbReference>
<feature type="binding site" evidence="8">
    <location>
        <position position="449"/>
    </location>
    <ligand>
        <name>L-serine</name>
        <dbReference type="ChEBI" id="CHEBI:33384"/>
    </ligand>
</feature>
<feature type="compositionally biased region" description="Polar residues" evidence="10">
    <location>
        <begin position="15"/>
        <end position="27"/>
    </location>
</feature>
<dbReference type="EC" id="6.1.1.11" evidence="1"/>
<dbReference type="Gene3D" id="3.30.930.10">
    <property type="entry name" value="Bira Bifunctional Protein, Domain 2"/>
    <property type="match status" value="1"/>
</dbReference>
<evidence type="ECO:0000256" key="5">
    <source>
        <dbReference type="ARBA" id="ARBA00023146"/>
    </source>
</evidence>
<dbReference type="SUPFAM" id="SSF55681">
    <property type="entry name" value="Class II aaRS and biotin synthetases"/>
    <property type="match status" value="1"/>
</dbReference>